<accession>A0A8S5RVP9</accession>
<dbReference type="EMBL" id="BK032497">
    <property type="protein sequence ID" value="DAF42697.1"/>
    <property type="molecule type" value="Genomic_DNA"/>
</dbReference>
<name>A0A8S5RVP9_9CAUD</name>
<reference evidence="1" key="1">
    <citation type="journal article" date="2021" name="Proc. Natl. Acad. Sci. U.S.A.">
        <title>A Catalog of Tens of Thousands of Viruses from Human Metagenomes Reveals Hidden Associations with Chronic Diseases.</title>
        <authorList>
            <person name="Tisza M.J."/>
            <person name="Buck C.B."/>
        </authorList>
    </citation>
    <scope>NUCLEOTIDE SEQUENCE</scope>
    <source>
        <strain evidence="1">CtHip2</strain>
    </source>
</reference>
<organism evidence="1">
    <name type="scientific">Siphoviridae sp. ctHip2</name>
    <dbReference type="NCBI Taxonomy" id="2827830"/>
    <lineage>
        <taxon>Viruses</taxon>
        <taxon>Duplodnaviria</taxon>
        <taxon>Heunggongvirae</taxon>
        <taxon>Uroviricota</taxon>
        <taxon>Caudoviricetes</taxon>
    </lineage>
</organism>
<proteinExistence type="predicted"/>
<sequence>MNLSYRISFLFYFYFIYCNKIFQKSKSKNILFQFCFRHCYTVTNSALKQLSITFDSFFMFSIKQFSVA</sequence>
<protein>
    <submittedName>
        <fullName evidence="1">Uncharacterized protein</fullName>
    </submittedName>
</protein>
<evidence type="ECO:0000313" key="1">
    <source>
        <dbReference type="EMBL" id="DAF42697.1"/>
    </source>
</evidence>